<evidence type="ECO:0000313" key="3">
    <source>
        <dbReference type="Proteomes" id="UP000004671"/>
    </source>
</evidence>
<dbReference type="HOGENOM" id="CLU_1048386_0_0_0"/>
<accession>H1XV67</accession>
<dbReference type="STRING" id="880073.Cabys_10"/>
<dbReference type="PaxDb" id="880073-Calab_0939"/>
<evidence type="ECO:0000313" key="2">
    <source>
        <dbReference type="EMBL" id="EHO40573.1"/>
    </source>
</evidence>
<name>H1XV67_CALAY</name>
<gene>
    <name evidence="1" type="ORF">Cabys_10</name>
    <name evidence="2" type="ORF">Calab_0939</name>
</gene>
<reference evidence="2 3" key="1">
    <citation type="submission" date="2011-09" db="EMBL/GenBank/DDBJ databases">
        <title>The permanent draft genome of Caldithrix abyssi DSM 13497.</title>
        <authorList>
            <consortium name="US DOE Joint Genome Institute (JGI-PGF)"/>
            <person name="Lucas S."/>
            <person name="Han J."/>
            <person name="Lapidus A."/>
            <person name="Bruce D."/>
            <person name="Goodwin L."/>
            <person name="Pitluck S."/>
            <person name="Peters L."/>
            <person name="Kyrpides N."/>
            <person name="Mavromatis K."/>
            <person name="Ivanova N."/>
            <person name="Mikhailova N."/>
            <person name="Chertkov O."/>
            <person name="Detter J.C."/>
            <person name="Tapia R."/>
            <person name="Han C."/>
            <person name="Land M."/>
            <person name="Hauser L."/>
            <person name="Markowitz V."/>
            <person name="Cheng J.-F."/>
            <person name="Hugenholtz P."/>
            <person name="Woyke T."/>
            <person name="Wu D."/>
            <person name="Spring S."/>
            <person name="Brambilla E."/>
            <person name="Klenk H.-P."/>
            <person name="Eisen J.A."/>
        </authorList>
    </citation>
    <scope>NUCLEOTIDE SEQUENCE [LARGE SCALE GENOMIC DNA]</scope>
    <source>
        <strain evidence="2 3">DSM 13497</strain>
    </source>
</reference>
<keyword evidence="3" id="KW-1185">Reference proteome</keyword>
<dbReference type="AlphaFoldDB" id="H1XV67"/>
<proteinExistence type="predicted"/>
<reference evidence="1 4" key="2">
    <citation type="submission" date="2016-11" db="EMBL/GenBank/DDBJ databases">
        <title>Genomic analysis of Caldithrix abyssi and proposal of a novel bacterial phylum Caldithrichaeota.</title>
        <authorList>
            <person name="Kublanov I."/>
            <person name="Sigalova O."/>
            <person name="Gavrilov S."/>
            <person name="Lebedinsky A."/>
            <person name="Ivanova N."/>
            <person name="Daum C."/>
            <person name="Reddy T."/>
            <person name="Klenk H.P."/>
            <person name="Goker M."/>
            <person name="Reva O."/>
            <person name="Miroshnichenko M."/>
            <person name="Kyprides N."/>
            <person name="Woyke T."/>
            <person name="Gelfand M."/>
        </authorList>
    </citation>
    <scope>NUCLEOTIDE SEQUENCE [LARGE SCALE GENOMIC DNA]</scope>
    <source>
        <strain evidence="1 4">LF13</strain>
    </source>
</reference>
<protein>
    <submittedName>
        <fullName evidence="2">Uncharacterized protein</fullName>
    </submittedName>
</protein>
<sequence length="265" mass="31085" precursor="true">MQKILMIVFALIFVGKSYAQLFDEVSFLHNLKSSYYLLNNQSVKNFVVQITSAKMDAFTKANWDKTNVPVLQLIWQAPADVYLSEIKTPFNMNNEQKKEYRELLDGLKIQVKGIFLDLQRFYLTGLISDALLSNYTLKHNEEAVQMTFRNVDQQGTVVKYLLGLNALCILIDIEYPAQAKHMVIYPEFKLKDTKWLCQGWTVQTMINGQVRSGFKLTIDYEQYNQIYLPVNFFLEVQKAEEKDKIYFDEIRFMNYQLNQNIEVSK</sequence>
<evidence type="ECO:0000313" key="1">
    <source>
        <dbReference type="EMBL" id="APF16761.1"/>
    </source>
</evidence>
<dbReference type="RefSeq" id="WP_006927595.1">
    <property type="nucleotide sequence ID" value="NZ_CM001402.1"/>
</dbReference>
<dbReference type="Proteomes" id="UP000004671">
    <property type="component" value="Chromosome"/>
</dbReference>
<dbReference type="EMBL" id="CP018099">
    <property type="protein sequence ID" value="APF16761.1"/>
    <property type="molecule type" value="Genomic_DNA"/>
</dbReference>
<dbReference type="KEGG" id="caby:Cabys_10"/>
<organism evidence="2 3">
    <name type="scientific">Caldithrix abyssi DSM 13497</name>
    <dbReference type="NCBI Taxonomy" id="880073"/>
    <lineage>
        <taxon>Bacteria</taxon>
        <taxon>Pseudomonadati</taxon>
        <taxon>Calditrichota</taxon>
        <taxon>Calditrichia</taxon>
        <taxon>Calditrichales</taxon>
        <taxon>Calditrichaceae</taxon>
        <taxon>Caldithrix</taxon>
    </lineage>
</organism>
<dbReference type="Proteomes" id="UP000183868">
    <property type="component" value="Chromosome"/>
</dbReference>
<dbReference type="InParanoid" id="H1XV67"/>
<evidence type="ECO:0000313" key="4">
    <source>
        <dbReference type="Proteomes" id="UP000183868"/>
    </source>
</evidence>
<dbReference type="EMBL" id="CM001402">
    <property type="protein sequence ID" value="EHO40573.1"/>
    <property type="molecule type" value="Genomic_DNA"/>
</dbReference>